<reference evidence="2 3" key="1">
    <citation type="submission" date="2015-10" db="EMBL/GenBank/DDBJ databases">
        <title>Full genome of DAOMC 229536 Phialocephala scopiformis, a fungal endophyte of spruce producing the potent anti-insectan compound rugulosin.</title>
        <authorList>
            <consortium name="DOE Joint Genome Institute"/>
            <person name="Walker A.K."/>
            <person name="Frasz S.L."/>
            <person name="Seifert K.A."/>
            <person name="Miller J.D."/>
            <person name="Mondo S.J."/>
            <person name="Labutti K."/>
            <person name="Lipzen A."/>
            <person name="Dockter R."/>
            <person name="Kennedy M."/>
            <person name="Grigoriev I.V."/>
            <person name="Spatafora J.W."/>
        </authorList>
    </citation>
    <scope>NUCLEOTIDE SEQUENCE [LARGE SCALE GENOMIC DNA]</scope>
    <source>
        <strain evidence="2 3">CBS 120377</strain>
    </source>
</reference>
<dbReference type="GeneID" id="28830679"/>
<evidence type="ECO:0000259" key="1">
    <source>
        <dbReference type="Pfam" id="PF20150"/>
    </source>
</evidence>
<dbReference type="InterPro" id="IPR045518">
    <property type="entry name" value="2EXR"/>
</dbReference>
<evidence type="ECO:0000313" key="2">
    <source>
        <dbReference type="EMBL" id="KUJ06791.1"/>
    </source>
</evidence>
<dbReference type="RefSeq" id="XP_018061146.1">
    <property type="nucleotide sequence ID" value="XM_018220953.1"/>
</dbReference>
<protein>
    <recommendedName>
        <fullName evidence="1">2EXR domain-containing protein</fullName>
    </recommendedName>
</protein>
<evidence type="ECO:0000313" key="3">
    <source>
        <dbReference type="Proteomes" id="UP000070700"/>
    </source>
</evidence>
<feature type="domain" description="2EXR" evidence="1">
    <location>
        <begin position="16"/>
        <end position="115"/>
    </location>
</feature>
<sequence>MAIQSASSALGSLTEFTCFPELPAELRLMIWRLTFPKERKVGLLMMTFTSTKKRKSLHSKQLNEPLPVSLHINHESRIETLTHYQIFYRSDVGDIEPLAEPYDRPLCVNTTLDTLVLPVDLALLGCESEYYKSEYTAWMTYLDNNLDGGLKSVRYLRIAGHIGFRGEEALKAIECFQGLQVLTVSLDMAYAAAASLAIKQLMIDRRRKQLEEWYKVCQEKMIDFHIPRIILEVDPGRDGGQYRLRFMGA</sequence>
<dbReference type="PANTHER" id="PTHR35910:SF1">
    <property type="entry name" value="2EXR DOMAIN-CONTAINING PROTEIN"/>
    <property type="match status" value="1"/>
</dbReference>
<dbReference type="Pfam" id="PF20150">
    <property type="entry name" value="2EXR"/>
    <property type="match status" value="1"/>
</dbReference>
<dbReference type="AlphaFoldDB" id="A0A132B382"/>
<keyword evidence="3" id="KW-1185">Reference proteome</keyword>
<dbReference type="InParanoid" id="A0A132B382"/>
<dbReference type="OrthoDB" id="3565309at2759"/>
<dbReference type="EMBL" id="KQ947443">
    <property type="protein sequence ID" value="KUJ06791.1"/>
    <property type="molecule type" value="Genomic_DNA"/>
</dbReference>
<organism evidence="2 3">
    <name type="scientific">Mollisia scopiformis</name>
    <name type="common">Conifer needle endophyte fungus</name>
    <name type="synonym">Phialocephala scopiformis</name>
    <dbReference type="NCBI Taxonomy" id="149040"/>
    <lineage>
        <taxon>Eukaryota</taxon>
        <taxon>Fungi</taxon>
        <taxon>Dikarya</taxon>
        <taxon>Ascomycota</taxon>
        <taxon>Pezizomycotina</taxon>
        <taxon>Leotiomycetes</taxon>
        <taxon>Helotiales</taxon>
        <taxon>Mollisiaceae</taxon>
        <taxon>Mollisia</taxon>
    </lineage>
</organism>
<gene>
    <name evidence="2" type="ORF">LY89DRAFT_743429</name>
</gene>
<dbReference type="KEGG" id="psco:LY89DRAFT_743429"/>
<dbReference type="Proteomes" id="UP000070700">
    <property type="component" value="Unassembled WGS sequence"/>
</dbReference>
<name>A0A132B382_MOLSC</name>
<dbReference type="PANTHER" id="PTHR35910">
    <property type="entry name" value="2EXR DOMAIN-CONTAINING PROTEIN"/>
    <property type="match status" value="1"/>
</dbReference>
<proteinExistence type="predicted"/>
<accession>A0A132B382</accession>